<evidence type="ECO:0000313" key="3">
    <source>
        <dbReference type="EMBL" id="ODA28016.1"/>
    </source>
</evidence>
<dbReference type="SUPFAM" id="SSF52540">
    <property type="entry name" value="P-loop containing nucleoside triphosphate hydrolases"/>
    <property type="match status" value="1"/>
</dbReference>
<evidence type="ECO:0000259" key="2">
    <source>
        <dbReference type="SMART" id="SM00382"/>
    </source>
</evidence>
<dbReference type="Pfam" id="PF13401">
    <property type="entry name" value="AAA_22"/>
    <property type="match status" value="1"/>
</dbReference>
<dbReference type="Gene3D" id="3.40.50.300">
    <property type="entry name" value="P-loop containing nucleotide triphosphate hydrolases"/>
    <property type="match status" value="1"/>
</dbReference>
<evidence type="ECO:0000313" key="4">
    <source>
        <dbReference type="Proteomes" id="UP000094828"/>
    </source>
</evidence>
<dbReference type="GO" id="GO:0016887">
    <property type="term" value="F:ATP hydrolysis activity"/>
    <property type="evidence" value="ECO:0007669"/>
    <property type="project" value="InterPro"/>
</dbReference>
<dbReference type="InterPro" id="IPR052026">
    <property type="entry name" value="ExeA_AAA_ATPase_DNA-bind"/>
</dbReference>
<keyword evidence="4" id="KW-1185">Reference proteome</keyword>
<dbReference type="STRING" id="1841610.A6X21_14220"/>
<dbReference type="InterPro" id="IPR027417">
    <property type="entry name" value="P-loop_NTPase"/>
</dbReference>
<feature type="compositionally biased region" description="Polar residues" evidence="1">
    <location>
        <begin position="555"/>
        <end position="571"/>
    </location>
</feature>
<dbReference type="RefSeq" id="WP_068853095.1">
    <property type="nucleotide sequence ID" value="NZ_LYDR01000158.1"/>
</dbReference>
<dbReference type="InterPro" id="IPR049945">
    <property type="entry name" value="AAA_22"/>
</dbReference>
<dbReference type="CDD" id="cd00009">
    <property type="entry name" value="AAA"/>
    <property type="match status" value="1"/>
</dbReference>
<dbReference type="AlphaFoldDB" id="A0A1C3E447"/>
<dbReference type="Proteomes" id="UP000094828">
    <property type="component" value="Unassembled WGS sequence"/>
</dbReference>
<dbReference type="InterPro" id="IPR003593">
    <property type="entry name" value="AAA+_ATPase"/>
</dbReference>
<accession>A0A1C3E447</accession>
<feature type="compositionally biased region" description="Basic and acidic residues" evidence="1">
    <location>
        <begin position="852"/>
        <end position="865"/>
    </location>
</feature>
<dbReference type="PANTHER" id="PTHR35894">
    <property type="entry name" value="GENERAL SECRETION PATHWAY PROTEIN A-RELATED"/>
    <property type="match status" value="1"/>
</dbReference>
<organism evidence="3 4">
    <name type="scientific">Planctopirus hydrillae</name>
    <dbReference type="NCBI Taxonomy" id="1841610"/>
    <lineage>
        <taxon>Bacteria</taxon>
        <taxon>Pseudomonadati</taxon>
        <taxon>Planctomycetota</taxon>
        <taxon>Planctomycetia</taxon>
        <taxon>Planctomycetales</taxon>
        <taxon>Planctomycetaceae</taxon>
        <taxon>Planctopirus</taxon>
    </lineage>
</organism>
<proteinExistence type="predicted"/>
<protein>
    <recommendedName>
        <fullName evidence="2">AAA+ ATPase domain-containing protein</fullName>
    </recommendedName>
</protein>
<dbReference type="PANTHER" id="PTHR35894:SF1">
    <property type="entry name" value="PHOSPHORIBULOKINASE _ URIDINE KINASE FAMILY"/>
    <property type="match status" value="1"/>
</dbReference>
<feature type="region of interest" description="Disordered" evidence="1">
    <location>
        <begin position="551"/>
        <end position="572"/>
    </location>
</feature>
<comment type="caution">
    <text evidence="3">The sequence shown here is derived from an EMBL/GenBank/DDBJ whole genome shotgun (WGS) entry which is preliminary data.</text>
</comment>
<evidence type="ECO:0000256" key="1">
    <source>
        <dbReference type="SAM" id="MobiDB-lite"/>
    </source>
</evidence>
<gene>
    <name evidence="3" type="ORF">A6X21_14220</name>
</gene>
<dbReference type="EMBL" id="LYDR01000158">
    <property type="protein sequence ID" value="ODA28016.1"/>
    <property type="molecule type" value="Genomic_DNA"/>
</dbReference>
<feature type="region of interest" description="Disordered" evidence="1">
    <location>
        <begin position="830"/>
        <end position="865"/>
    </location>
</feature>
<sequence length="934" mass="102894">MYEAFFHLARRPFVGTPDPNCWFPTELVQHAHDAILLGLRERAGVAILSGAAGVGKTLLCERFARELGNDHPVVFLRHPRFATRRSLLQTILGELELPFSRLSEQELRQEFERFLNQMVEQGHQFFLICDEAHLLEDKIIEELRAFSDLHFHGQSVVRLLLAGQLELEERLATPELQSLAQRVTTHSALETLNRAESHEFLDYRLTWAGGRLEECFTPEALSLIAEVSGGSPRCLCLLADHALLLAFALGEKPVSVSIVENALNDLKHLALPWQLKMVRSTELSQSGLADEPASLQEATDSIIDKAAIGMAATGAATSPTVVEEDAESVNHRAIDSSAINPVRTDETGTISEIQAVDDWDQLELSSIEIGAGVETENHPAAVPDQDDFSAIEEEFAEETSRLAQSSTTGLPGKFDDWSAMSSEPELKGQHFAAQGVERQETSVGQATFDDIAMDDFGLEDISSHAIESRFENPQARSEVPAVSDDVPAFASHHEESHAASHDSAAPVSEQEALELRLERMLAKWRLATDQDQIKGPHTPFSSQWKLLDQVDTDTPESPQNLTGSDSTSLSSNHEDIDAIDFSHDEDPALYVAEDHLKSTSSSNATADLKGADLLEAEFIETEVPSSLFVHPSWGVSQIPQDFVPFADPTKLIEAIENQERPLEVAMTNDVIPVIPLPEAEQDVDTAASEPAGPVEVTSADRMIDSEPSGIATAIDQILPWIDVAEGRHSELVAEQAQELDRKYAEISSTTEHRSEMSPADRQAARLAKYVAGDLDEIRERALAAEAMDLAEGTRAALNVLSQGSNSGNSQVPQQDQIPQEALEPWEADLRGAETESEDWQNAPDESLLSEDPLSRDEYDPVRDAGDEIMNGMNEIQHQAFHPLQDAERIFSKIDGHPEQEAGESIDTPELQPTLATRYRNLFSILRRRATGQRR</sequence>
<reference evidence="3 4" key="1">
    <citation type="submission" date="2016-05" db="EMBL/GenBank/DDBJ databases">
        <title>Genomic and physiological characterization of Planctopirus sp. isolated from fresh water lake.</title>
        <authorList>
            <person name="Subhash Y."/>
            <person name="Ramana C."/>
        </authorList>
    </citation>
    <scope>NUCLEOTIDE SEQUENCE [LARGE SCALE GENOMIC DNA]</scope>
    <source>
        <strain evidence="3 4">JC280</strain>
    </source>
</reference>
<feature type="domain" description="AAA+ ATPase" evidence="2">
    <location>
        <begin position="42"/>
        <end position="186"/>
    </location>
</feature>
<dbReference type="OrthoDB" id="227226at2"/>
<dbReference type="SMART" id="SM00382">
    <property type="entry name" value="AAA"/>
    <property type="match status" value="1"/>
</dbReference>
<name>A0A1C3E447_9PLAN</name>